<comment type="caution">
    <text evidence="1">The sequence shown here is derived from an EMBL/GenBank/DDBJ whole genome shotgun (WGS) entry which is preliminary data.</text>
</comment>
<gene>
    <name evidence="1" type="ORF">ABJ99_2560</name>
</gene>
<dbReference type="AlphaFoldDB" id="A0A0N1JMV7"/>
<sequence>MQITFLKVDRISTHEATEQWIVIPCPHVRKAGIIVKYFSMKTDLVATDWTRLV</sequence>
<reference evidence="1 2" key="1">
    <citation type="submission" date="2015-07" db="EMBL/GenBank/DDBJ databases">
        <authorList>
            <person name="Noorani M."/>
        </authorList>
    </citation>
    <scope>NUCLEOTIDE SEQUENCE [LARGE SCALE GENOMIC DNA]</scope>
    <source>
        <strain evidence="1 2">0788_9</strain>
    </source>
</reference>
<evidence type="ECO:0000313" key="1">
    <source>
        <dbReference type="EMBL" id="KPC25411.1"/>
    </source>
</evidence>
<dbReference type="Proteomes" id="UP000037891">
    <property type="component" value="Unassembled WGS sequence"/>
</dbReference>
<accession>A0A0N1JMV7</accession>
<evidence type="ECO:0000313" key="2">
    <source>
        <dbReference type="Proteomes" id="UP000037891"/>
    </source>
</evidence>
<dbReference type="EMBL" id="LGLN01000081">
    <property type="protein sequence ID" value="KPC25411.1"/>
    <property type="molecule type" value="Genomic_DNA"/>
</dbReference>
<reference evidence="1 2" key="2">
    <citation type="submission" date="2015-10" db="EMBL/GenBank/DDBJ databases">
        <title>Comparative genomics and high-throughput reverse genetic screens identify a new phytobacterial MAMP and an Arabidopsis receptor required for immune elicitation.</title>
        <authorList>
            <person name="Mott G.A."/>
            <person name="Thakur S."/>
            <person name="Wang P.W."/>
            <person name="Desveaux D."/>
            <person name="Guttman D.S."/>
        </authorList>
    </citation>
    <scope>NUCLEOTIDE SEQUENCE [LARGE SCALE GENOMIC DNA]</scope>
    <source>
        <strain evidence="1 2">0788_9</strain>
    </source>
</reference>
<protein>
    <submittedName>
        <fullName evidence="1">Uncharacterized protein</fullName>
    </submittedName>
</protein>
<proteinExistence type="predicted"/>
<name>A0A0N1JMV7_PSESX</name>
<organism evidence="1 2">
    <name type="scientific">Pseudomonas syringae pv. cilantro</name>
    <dbReference type="NCBI Taxonomy" id="81035"/>
    <lineage>
        <taxon>Bacteria</taxon>
        <taxon>Pseudomonadati</taxon>
        <taxon>Pseudomonadota</taxon>
        <taxon>Gammaproteobacteria</taxon>
        <taxon>Pseudomonadales</taxon>
        <taxon>Pseudomonadaceae</taxon>
        <taxon>Pseudomonas</taxon>
        <taxon>Pseudomonas syringae</taxon>
    </lineage>
</organism>